<evidence type="ECO:0000259" key="1">
    <source>
        <dbReference type="Pfam" id="PF04149"/>
    </source>
</evidence>
<dbReference type="AlphaFoldDB" id="A0AB39Q0Y7"/>
<reference evidence="2" key="1">
    <citation type="submission" date="2024-07" db="EMBL/GenBank/DDBJ databases">
        <authorList>
            <person name="Yu S.T."/>
        </authorList>
    </citation>
    <scope>NUCLEOTIDE SEQUENCE</scope>
    <source>
        <strain evidence="2">R28</strain>
    </source>
</reference>
<evidence type="ECO:0000313" key="2">
    <source>
        <dbReference type="EMBL" id="XDQ36436.1"/>
    </source>
</evidence>
<proteinExistence type="predicted"/>
<dbReference type="EMBL" id="CP163439">
    <property type="protein sequence ID" value="XDQ36436.1"/>
    <property type="molecule type" value="Genomic_DNA"/>
</dbReference>
<gene>
    <name evidence="2" type="ORF">AB5J49_25575</name>
</gene>
<accession>A0AB39Q0Y7</accession>
<name>A0AB39Q0Y7_9ACTN</name>
<protein>
    <submittedName>
        <fullName evidence="2">DUF397 domain-containing protein</fullName>
    </submittedName>
</protein>
<dbReference type="Pfam" id="PF04149">
    <property type="entry name" value="DUF397"/>
    <property type="match status" value="1"/>
</dbReference>
<feature type="domain" description="DUF397" evidence="1">
    <location>
        <begin position="10"/>
        <end position="64"/>
    </location>
</feature>
<dbReference type="InterPro" id="IPR007278">
    <property type="entry name" value="DUF397"/>
</dbReference>
<dbReference type="RefSeq" id="WP_369171006.1">
    <property type="nucleotide sequence ID" value="NZ_CP163439.1"/>
</dbReference>
<sequence length="71" mass="7255">MTTDSLPLIWFKSTYSGNGGSCIEVAANVAASRGVVPVRDSKNLNGPILDIPAEAFSSFVTGVKAGDLGAI</sequence>
<organism evidence="2">
    <name type="scientific">Streptomyces sp. R28</name>
    <dbReference type="NCBI Taxonomy" id="3238628"/>
    <lineage>
        <taxon>Bacteria</taxon>
        <taxon>Bacillati</taxon>
        <taxon>Actinomycetota</taxon>
        <taxon>Actinomycetes</taxon>
        <taxon>Kitasatosporales</taxon>
        <taxon>Streptomycetaceae</taxon>
        <taxon>Streptomyces</taxon>
    </lineage>
</organism>